<dbReference type="GO" id="GO:0008908">
    <property type="term" value="F:isochorismatase activity"/>
    <property type="evidence" value="ECO:0007669"/>
    <property type="project" value="UniProtKB-EC"/>
</dbReference>
<dbReference type="InterPro" id="IPR050272">
    <property type="entry name" value="Isochorismatase-like_hydrls"/>
</dbReference>
<comment type="pathway">
    <text evidence="1">Siderophore biosynthesis.</text>
</comment>
<sequence>MAIPKIASYDLPDSGLFPQNKVNWQIQPQRAVLLIHDMQSYFLNFFNPDAAPVPELKRNISALKDAAHQAGIPVIYTAQPVNQDPEERALLTDFWGSGLTGDAEIVPELSPDQDDICLTKWRYSAFKKNELQDYMQIHGKDQIIICGVYGHIGILSTALEAFMLDIQPFIIGDAIADFSAGEHEWALKYVAGRAGSVKSLQTALGEISSADKASSGLTLDTMQHDIAQVLEIAIDEVDVTENLLFLGLDSVRAMTLLEKWQQQGATITFAQLMEKVTLQEWWQLIDQQAVTTQASHAA</sequence>
<keyword evidence="8" id="KW-1185">Reference proteome</keyword>
<evidence type="ECO:0000256" key="2">
    <source>
        <dbReference type="ARBA" id="ARBA00012100"/>
    </source>
</evidence>
<dbReference type="Pfam" id="PF00857">
    <property type="entry name" value="Isochorismatase"/>
    <property type="match status" value="1"/>
</dbReference>
<keyword evidence="5" id="KW-0596">Phosphopantetheine</keyword>
<dbReference type="EC" id="3.3.2.1" evidence="2"/>
<evidence type="ECO:0000256" key="1">
    <source>
        <dbReference type="ARBA" id="ARBA00004924"/>
    </source>
</evidence>
<dbReference type="SUPFAM" id="SSF52499">
    <property type="entry name" value="Isochorismatase-like hydrolases"/>
    <property type="match status" value="1"/>
</dbReference>
<gene>
    <name evidence="7" type="primary">vibB</name>
    <name evidence="7" type="ORF">VQ7734_03214</name>
</gene>
<feature type="modified residue" description="O-(pantetheine 4'-phosphoryl)serine" evidence="5">
    <location>
        <position position="250"/>
    </location>
</feature>
<dbReference type="PANTHER" id="PTHR43540">
    <property type="entry name" value="PEROXYUREIDOACRYLATE/UREIDOACRYLATE AMIDOHYDROLASE-RELATED"/>
    <property type="match status" value="1"/>
</dbReference>
<evidence type="ECO:0000256" key="5">
    <source>
        <dbReference type="PIRSR" id="PIRSR001111-50"/>
    </source>
</evidence>
<keyword evidence="5" id="KW-0597">Phosphoprotein</keyword>
<dbReference type="InterPro" id="IPR009081">
    <property type="entry name" value="PP-bd_ACP"/>
</dbReference>
<dbReference type="Pfam" id="PF00550">
    <property type="entry name" value="PP-binding"/>
    <property type="match status" value="1"/>
</dbReference>
<organism evidence="7 8">
    <name type="scientific">Vibrio quintilis</name>
    <dbReference type="NCBI Taxonomy" id="1117707"/>
    <lineage>
        <taxon>Bacteria</taxon>
        <taxon>Pseudomonadati</taxon>
        <taxon>Pseudomonadota</taxon>
        <taxon>Gammaproteobacteria</taxon>
        <taxon>Vibrionales</taxon>
        <taxon>Vibrionaceae</taxon>
        <taxon>Vibrio</taxon>
    </lineage>
</organism>
<dbReference type="PIRSF" id="PIRSF001111">
    <property type="entry name" value="Isochorismatase"/>
    <property type="match status" value="1"/>
</dbReference>
<comment type="catalytic activity">
    <reaction evidence="4">
        <text>isochorismate + H2O = (2S,3S)-2,3-dihydroxy-2,3-dihydrobenzoate + pyruvate</text>
        <dbReference type="Rhea" id="RHEA:11112"/>
        <dbReference type="ChEBI" id="CHEBI:15361"/>
        <dbReference type="ChEBI" id="CHEBI:15377"/>
        <dbReference type="ChEBI" id="CHEBI:29780"/>
        <dbReference type="ChEBI" id="CHEBI:58764"/>
        <dbReference type="EC" id="3.3.2.1"/>
    </reaction>
</comment>
<dbReference type="STRING" id="1117707.VQ7734_03214"/>
<dbReference type="EMBL" id="FRFG01000040">
    <property type="protein sequence ID" value="SHO57445.1"/>
    <property type="molecule type" value="Genomic_DNA"/>
</dbReference>
<name>A0A1M7YXX8_9VIBR</name>
<dbReference type="InterPro" id="IPR036736">
    <property type="entry name" value="ACP-like_sf"/>
</dbReference>
<accession>A0A1M7YXX8</accession>
<keyword evidence="3 7" id="KW-0378">Hydrolase</keyword>
<dbReference type="SUPFAM" id="SSF47336">
    <property type="entry name" value="ACP-like"/>
    <property type="match status" value="1"/>
</dbReference>
<feature type="domain" description="Carrier" evidence="6">
    <location>
        <begin position="213"/>
        <end position="289"/>
    </location>
</feature>
<dbReference type="PANTHER" id="PTHR43540:SF3">
    <property type="entry name" value="ENTEROBACTIN SYNTHASE COMPONENT B"/>
    <property type="match status" value="1"/>
</dbReference>
<dbReference type="Proteomes" id="UP000184600">
    <property type="component" value="Unassembled WGS sequence"/>
</dbReference>
<dbReference type="AlphaFoldDB" id="A0A1M7YXX8"/>
<protein>
    <recommendedName>
        <fullName evidence="2">isochorismatase</fullName>
        <ecNumber evidence="2">3.3.2.1</ecNumber>
    </recommendedName>
</protein>
<dbReference type="InterPro" id="IPR036380">
    <property type="entry name" value="Isochorismatase-like_sf"/>
</dbReference>
<comment type="cofactor">
    <cofactor evidence="5">
        <name>pantetheine 4'-phosphate</name>
        <dbReference type="ChEBI" id="CHEBI:47942"/>
    </cofactor>
    <text evidence="5">Binds 1 phosphopantetheine covalently.</text>
</comment>
<dbReference type="RefSeq" id="WP_073584388.1">
    <property type="nucleotide sequence ID" value="NZ_AP024898.1"/>
</dbReference>
<proteinExistence type="predicted"/>
<dbReference type="PROSITE" id="PS50075">
    <property type="entry name" value="CARRIER"/>
    <property type="match status" value="1"/>
</dbReference>
<reference evidence="8" key="1">
    <citation type="submission" date="2016-12" db="EMBL/GenBank/DDBJ databases">
        <authorList>
            <person name="Rodrigo-Torres L."/>
            <person name="Arahal R.D."/>
            <person name="Lucena T."/>
        </authorList>
    </citation>
    <scope>NUCLEOTIDE SEQUENCE [LARGE SCALE GENOMIC DNA]</scope>
</reference>
<dbReference type="OrthoDB" id="5794853at2"/>
<dbReference type="Gene3D" id="3.40.50.850">
    <property type="entry name" value="Isochorismatase-like"/>
    <property type="match status" value="1"/>
</dbReference>
<dbReference type="InterPro" id="IPR016291">
    <property type="entry name" value="Isochorismatase"/>
</dbReference>
<evidence type="ECO:0000313" key="8">
    <source>
        <dbReference type="Proteomes" id="UP000184600"/>
    </source>
</evidence>
<dbReference type="InterPro" id="IPR000868">
    <property type="entry name" value="Isochorismatase-like_dom"/>
</dbReference>
<evidence type="ECO:0000259" key="6">
    <source>
        <dbReference type="PROSITE" id="PS50075"/>
    </source>
</evidence>
<dbReference type="Gene3D" id="1.10.1200.10">
    <property type="entry name" value="ACP-like"/>
    <property type="match status" value="1"/>
</dbReference>
<evidence type="ECO:0000256" key="3">
    <source>
        <dbReference type="ARBA" id="ARBA00022801"/>
    </source>
</evidence>
<evidence type="ECO:0000313" key="7">
    <source>
        <dbReference type="EMBL" id="SHO57445.1"/>
    </source>
</evidence>
<evidence type="ECO:0000256" key="4">
    <source>
        <dbReference type="ARBA" id="ARBA00048590"/>
    </source>
</evidence>
<dbReference type="PRINTS" id="PR01398">
    <property type="entry name" value="ISCHRISMTASE"/>
</dbReference>